<dbReference type="Gene3D" id="3.90.1590.10">
    <property type="entry name" value="glutathione-dependent formaldehyde- activating enzyme (gfa)"/>
    <property type="match status" value="1"/>
</dbReference>
<sequence length="144" mass="15274">MTAATPVTGRCLCGACRYTASATALTTSVCHCETCRRWAGGALFSVDLGRTVVMNDDAPLLAYASSPGMQRISCAVCAAPLYRDSLGGGHQYGVLEALDQNEDFLFNLEIFVEEKPSNYEFSNDTVKMTGAQVLAEMSANGKAG</sequence>
<keyword evidence="3" id="KW-0862">Zinc</keyword>
<proteinExistence type="inferred from homology"/>
<name>A0A2K9ETE3_9RHOB</name>
<dbReference type="EMBL" id="CP025408">
    <property type="protein sequence ID" value="AUH35035.1"/>
    <property type="molecule type" value="Genomic_DNA"/>
</dbReference>
<reference evidence="6" key="1">
    <citation type="submission" date="2017-12" db="EMBL/GenBank/DDBJ databases">
        <authorList>
            <person name="Hurst M.R.H."/>
        </authorList>
    </citation>
    <scope>NUCLEOTIDE SEQUENCE [LARGE SCALE GENOMIC DNA]</scope>
    <source>
        <strain evidence="6">BM15</strain>
    </source>
</reference>
<gene>
    <name evidence="6" type="ORF">CUV01_18110</name>
</gene>
<dbReference type="PANTHER" id="PTHR33337">
    <property type="entry name" value="GFA DOMAIN-CONTAINING PROTEIN"/>
    <property type="match status" value="1"/>
</dbReference>
<keyword evidence="2" id="KW-0479">Metal-binding</keyword>
<keyword evidence="4" id="KW-0456">Lyase</keyword>
<dbReference type="InterPro" id="IPR011057">
    <property type="entry name" value="Mss4-like_sf"/>
</dbReference>
<feature type="domain" description="CENP-V/GFA" evidence="5">
    <location>
        <begin position="7"/>
        <end position="120"/>
    </location>
</feature>
<dbReference type="PROSITE" id="PS51891">
    <property type="entry name" value="CENP_V_GFA"/>
    <property type="match status" value="1"/>
</dbReference>
<dbReference type="SUPFAM" id="SSF51316">
    <property type="entry name" value="Mss4-like"/>
    <property type="match status" value="1"/>
</dbReference>
<dbReference type="GO" id="GO:0046872">
    <property type="term" value="F:metal ion binding"/>
    <property type="evidence" value="ECO:0007669"/>
    <property type="project" value="UniProtKB-KW"/>
</dbReference>
<evidence type="ECO:0000313" key="6">
    <source>
        <dbReference type="EMBL" id="AUH35035.1"/>
    </source>
</evidence>
<dbReference type="Proteomes" id="UP000233742">
    <property type="component" value="Chromosome"/>
</dbReference>
<evidence type="ECO:0000256" key="3">
    <source>
        <dbReference type="ARBA" id="ARBA00022833"/>
    </source>
</evidence>
<accession>A0A2K9ETE3</accession>
<evidence type="ECO:0000256" key="1">
    <source>
        <dbReference type="ARBA" id="ARBA00005495"/>
    </source>
</evidence>
<dbReference type="Pfam" id="PF04828">
    <property type="entry name" value="GFA"/>
    <property type="match status" value="1"/>
</dbReference>
<dbReference type="RefSeq" id="WP_101461695.1">
    <property type="nucleotide sequence ID" value="NZ_CP025408.1"/>
</dbReference>
<keyword evidence="7" id="KW-1185">Reference proteome</keyword>
<comment type="similarity">
    <text evidence="1">Belongs to the Gfa family.</text>
</comment>
<dbReference type="GO" id="GO:0016846">
    <property type="term" value="F:carbon-sulfur lyase activity"/>
    <property type="evidence" value="ECO:0007669"/>
    <property type="project" value="InterPro"/>
</dbReference>
<dbReference type="InterPro" id="IPR006913">
    <property type="entry name" value="CENP-V/GFA"/>
</dbReference>
<protein>
    <submittedName>
        <fullName evidence="6">Aldehyde-activating protein</fullName>
    </submittedName>
</protein>
<organism evidence="6 7">
    <name type="scientific">Paracoccus tegillarcae</name>
    <dbReference type="NCBI Taxonomy" id="1529068"/>
    <lineage>
        <taxon>Bacteria</taxon>
        <taxon>Pseudomonadati</taxon>
        <taxon>Pseudomonadota</taxon>
        <taxon>Alphaproteobacteria</taxon>
        <taxon>Rhodobacterales</taxon>
        <taxon>Paracoccaceae</taxon>
        <taxon>Paracoccus</taxon>
    </lineage>
</organism>
<dbReference type="AlphaFoldDB" id="A0A2K9ETE3"/>
<evidence type="ECO:0000259" key="5">
    <source>
        <dbReference type="PROSITE" id="PS51891"/>
    </source>
</evidence>
<evidence type="ECO:0000313" key="7">
    <source>
        <dbReference type="Proteomes" id="UP000233742"/>
    </source>
</evidence>
<evidence type="ECO:0000256" key="2">
    <source>
        <dbReference type="ARBA" id="ARBA00022723"/>
    </source>
</evidence>
<evidence type="ECO:0000256" key="4">
    <source>
        <dbReference type="ARBA" id="ARBA00023239"/>
    </source>
</evidence>
<dbReference type="KEGG" id="paro:CUV01_18110"/>
<dbReference type="OrthoDB" id="9807246at2"/>
<dbReference type="PANTHER" id="PTHR33337:SF40">
    <property type="entry name" value="CENP-V_GFA DOMAIN-CONTAINING PROTEIN-RELATED"/>
    <property type="match status" value="1"/>
</dbReference>